<feature type="non-terminal residue" evidence="1">
    <location>
        <position position="93"/>
    </location>
</feature>
<organism evidence="1">
    <name type="scientific">marine sediment metagenome</name>
    <dbReference type="NCBI Taxonomy" id="412755"/>
    <lineage>
        <taxon>unclassified sequences</taxon>
        <taxon>metagenomes</taxon>
        <taxon>ecological metagenomes</taxon>
    </lineage>
</organism>
<comment type="caution">
    <text evidence="1">The sequence shown here is derived from an EMBL/GenBank/DDBJ whole genome shotgun (WGS) entry which is preliminary data.</text>
</comment>
<sequence>MSETTAKSFKVEDPFSQIYAKLWDAFENHQGFTDLVKVGNRIRFDKGAVDPQREKILENDLPEVAVFETSGENFSITPNKNSSLMGQAVYEVR</sequence>
<gene>
    <name evidence="1" type="ORF">LCGC14_3085940</name>
</gene>
<evidence type="ECO:0000313" key="1">
    <source>
        <dbReference type="EMBL" id="KKK54321.1"/>
    </source>
</evidence>
<proteinExistence type="predicted"/>
<dbReference type="AlphaFoldDB" id="A0A0F8Z2H7"/>
<name>A0A0F8Z2H7_9ZZZZ</name>
<dbReference type="EMBL" id="LAZR01066053">
    <property type="protein sequence ID" value="KKK54321.1"/>
    <property type="molecule type" value="Genomic_DNA"/>
</dbReference>
<reference evidence="1" key="1">
    <citation type="journal article" date="2015" name="Nature">
        <title>Complex archaea that bridge the gap between prokaryotes and eukaryotes.</title>
        <authorList>
            <person name="Spang A."/>
            <person name="Saw J.H."/>
            <person name="Jorgensen S.L."/>
            <person name="Zaremba-Niedzwiedzka K."/>
            <person name="Martijn J."/>
            <person name="Lind A.E."/>
            <person name="van Eijk R."/>
            <person name="Schleper C."/>
            <person name="Guy L."/>
            <person name="Ettema T.J."/>
        </authorList>
    </citation>
    <scope>NUCLEOTIDE SEQUENCE</scope>
</reference>
<accession>A0A0F8Z2H7</accession>
<protein>
    <submittedName>
        <fullName evidence="1">Uncharacterized protein</fullName>
    </submittedName>
</protein>